<reference evidence="1 2" key="1">
    <citation type="journal article" date="2012" name="FEMS Microbiol. Lett.">
        <title>Characterization of an endolysin, LysBPS13, from a Bacillus cereus bacteriophage.</title>
        <authorList>
            <person name="Park J."/>
            <person name="Yun J."/>
            <person name="Lim J.A."/>
            <person name="Kang D.H."/>
            <person name="Ryu S."/>
        </authorList>
    </citation>
    <scope>NUCLEOTIDE SEQUENCE [LARGE SCALE GENOMIC DNA]</scope>
</reference>
<dbReference type="EMBL" id="JN654439">
    <property type="protein sequence ID" value="AEZ50286.1"/>
    <property type="molecule type" value="Genomic_DNA"/>
</dbReference>
<dbReference type="Proteomes" id="UP000006287">
    <property type="component" value="Segment"/>
</dbReference>
<name>J9PUH0_9CAUD</name>
<accession>J9PUH0</accession>
<protein>
    <submittedName>
        <fullName evidence="1">Uncharacterized protein</fullName>
    </submittedName>
</protein>
<sequence length="185" mass="21319">MRFTDELEVVNEKMGQNLVVREALSQVEMIFGIEGEGCGLSHIYMDVQEVTVLVHAFHAHFRNDVNLNKWIRDSHFSYMGYNDRTNIEIGGYRTTISELDLQHLSILLEKWLKHKGAYHGFYDSTDYVDINSVKNKLNEAVKEKAELINLLAHTTLNSALPAVMEDLERLNDIIIETQKILVLEK</sequence>
<evidence type="ECO:0000313" key="2">
    <source>
        <dbReference type="Proteomes" id="UP000006287"/>
    </source>
</evidence>
<gene>
    <name evidence="1" type="ORF">BPS13_0107</name>
</gene>
<dbReference type="RefSeq" id="YP_006907666.1">
    <property type="nucleotide sequence ID" value="NC_018857.1"/>
</dbReference>
<dbReference type="KEGG" id="vg:13828070"/>
<evidence type="ECO:0000313" key="1">
    <source>
        <dbReference type="EMBL" id="AEZ50286.1"/>
    </source>
</evidence>
<organism evidence="1 2">
    <name type="scientific">Bacillus phage BPS13</name>
    <dbReference type="NCBI Taxonomy" id="1136731"/>
    <lineage>
        <taxon>Viruses</taxon>
        <taxon>Duplodnaviria</taxon>
        <taxon>Heunggongvirae</taxon>
        <taxon>Uroviricota</taxon>
        <taxon>Caudoviricetes</taxon>
        <taxon>Herelleviridae</taxon>
        <taxon>Bastillevirinae</taxon>
        <taxon>Wphvirus</taxon>
        <taxon>Wphvirus BPS13</taxon>
    </lineage>
</organism>
<dbReference type="GeneID" id="13828070"/>
<keyword evidence="2" id="KW-1185">Reference proteome</keyword>
<proteinExistence type="predicted"/>